<feature type="site" description="Transition state stabilizer" evidence="6">
    <location>
        <position position="25"/>
    </location>
</feature>
<dbReference type="Gene3D" id="1.10.8.60">
    <property type="match status" value="1"/>
</dbReference>
<evidence type="ECO:0000256" key="7">
    <source>
        <dbReference type="NCBIfam" id="TIGR03217"/>
    </source>
</evidence>
<dbReference type="InterPro" id="IPR000891">
    <property type="entry name" value="PYR_CT"/>
</dbReference>
<evidence type="ECO:0000256" key="1">
    <source>
        <dbReference type="ARBA" id="ARBA00008944"/>
    </source>
</evidence>
<dbReference type="SUPFAM" id="SSF89000">
    <property type="entry name" value="post-HMGL domain-like"/>
    <property type="match status" value="1"/>
</dbReference>
<dbReference type="NCBIfam" id="NF006049">
    <property type="entry name" value="PRK08195.1"/>
    <property type="match status" value="1"/>
</dbReference>
<evidence type="ECO:0000259" key="8">
    <source>
        <dbReference type="PROSITE" id="PS50991"/>
    </source>
</evidence>
<dbReference type="Proteomes" id="UP000262004">
    <property type="component" value="Chromosome"/>
</dbReference>
<keyword evidence="4 6" id="KW-0464">Manganese</keyword>
<feature type="binding site" evidence="6">
    <location>
        <position position="210"/>
    </location>
    <ligand>
        <name>Mn(2+)</name>
        <dbReference type="ChEBI" id="CHEBI:29035"/>
    </ligand>
</feature>
<gene>
    <name evidence="9" type="ORF">HPTL_0047</name>
</gene>
<evidence type="ECO:0000256" key="2">
    <source>
        <dbReference type="ARBA" id="ARBA00022723"/>
    </source>
</evidence>
<dbReference type="GO" id="GO:0009098">
    <property type="term" value="P:L-leucine biosynthetic process"/>
    <property type="evidence" value="ECO:0007669"/>
    <property type="project" value="TreeGrafter"/>
</dbReference>
<keyword evidence="10" id="KW-1185">Reference proteome</keyword>
<dbReference type="AlphaFoldDB" id="A0A2Z6DV57"/>
<dbReference type="GO" id="GO:0008701">
    <property type="term" value="F:4-hydroxy-2-oxovalerate aldolase activity"/>
    <property type="evidence" value="ECO:0007669"/>
    <property type="project" value="UniProtKB-UniRule"/>
</dbReference>
<dbReference type="InterPro" id="IPR050073">
    <property type="entry name" value="2-IPM_HCS-like"/>
</dbReference>
<evidence type="ECO:0000256" key="6">
    <source>
        <dbReference type="HAMAP-Rule" id="MF_01656"/>
    </source>
</evidence>
<reference evidence="9 10" key="1">
    <citation type="submission" date="2018-04" db="EMBL/GenBank/DDBJ databases">
        <title>Complete genome sequence of Hydrogenophilus thermoluteolus TH-1.</title>
        <authorList>
            <person name="Arai H."/>
        </authorList>
    </citation>
    <scope>NUCLEOTIDE SEQUENCE [LARGE SCALE GENOMIC DNA]</scope>
    <source>
        <strain evidence="9 10">TH-1</strain>
    </source>
</reference>
<dbReference type="HAMAP" id="MF_01656">
    <property type="entry name" value="HOA"/>
    <property type="match status" value="1"/>
</dbReference>
<name>A0A2Z6DV57_HYDTE</name>
<proteinExistence type="inferred from homology"/>
<feature type="active site" description="Proton acceptor" evidence="6">
    <location>
        <position position="29"/>
    </location>
</feature>
<evidence type="ECO:0000256" key="5">
    <source>
        <dbReference type="ARBA" id="ARBA00023239"/>
    </source>
</evidence>
<evidence type="ECO:0000256" key="4">
    <source>
        <dbReference type="ARBA" id="ARBA00023211"/>
    </source>
</evidence>
<feature type="binding site" evidence="6">
    <location>
        <position position="208"/>
    </location>
    <ligand>
        <name>Mn(2+)</name>
        <dbReference type="ChEBI" id="CHEBI:29035"/>
    </ligand>
</feature>
<dbReference type="PROSITE" id="PS50991">
    <property type="entry name" value="PYR_CT"/>
    <property type="match status" value="1"/>
</dbReference>
<organism evidence="9 10">
    <name type="scientific">Hydrogenophilus thermoluteolus</name>
    <name type="common">Pseudomonas hydrogenothermophila</name>
    <dbReference type="NCBI Taxonomy" id="297"/>
    <lineage>
        <taxon>Bacteria</taxon>
        <taxon>Pseudomonadati</taxon>
        <taxon>Pseudomonadota</taxon>
        <taxon>Hydrogenophilia</taxon>
        <taxon>Hydrogenophilales</taxon>
        <taxon>Hydrogenophilaceae</taxon>
        <taxon>Hydrogenophilus</taxon>
    </lineage>
</organism>
<dbReference type="InterPro" id="IPR013785">
    <property type="entry name" value="Aldolase_TIM"/>
</dbReference>
<dbReference type="Gene3D" id="3.20.20.70">
    <property type="entry name" value="Aldolase class I"/>
    <property type="match status" value="1"/>
</dbReference>
<dbReference type="NCBIfam" id="TIGR03217">
    <property type="entry name" value="4OH_2_O_val_ald"/>
    <property type="match status" value="1"/>
</dbReference>
<feature type="binding site" evidence="6">
    <location>
        <position position="179"/>
    </location>
    <ligand>
        <name>substrate</name>
    </ligand>
</feature>
<dbReference type="CDD" id="cd07943">
    <property type="entry name" value="DRE_TIM_HOA"/>
    <property type="match status" value="1"/>
</dbReference>
<evidence type="ECO:0000313" key="10">
    <source>
        <dbReference type="Proteomes" id="UP000262004"/>
    </source>
</evidence>
<dbReference type="GO" id="GO:0030145">
    <property type="term" value="F:manganese ion binding"/>
    <property type="evidence" value="ECO:0007669"/>
    <property type="project" value="UniProtKB-UniRule"/>
</dbReference>
<feature type="binding site" evidence="6">
    <location>
        <position position="208"/>
    </location>
    <ligand>
        <name>substrate</name>
    </ligand>
</feature>
<feature type="domain" description="Pyruvate carboxyltransferase" evidence="8">
    <location>
        <begin position="17"/>
        <end position="269"/>
    </location>
</feature>
<comment type="similarity">
    <text evidence="1 6">Belongs to the 4-hydroxy-2-oxovalerate aldolase family.</text>
</comment>
<evidence type="ECO:0000313" key="9">
    <source>
        <dbReference type="EMBL" id="BBD76317.1"/>
    </source>
</evidence>
<dbReference type="EC" id="4.1.3.39" evidence="6 7"/>
<dbReference type="InterPro" id="IPR012425">
    <property type="entry name" value="DmpG_comm"/>
</dbReference>
<dbReference type="Pfam" id="PF07836">
    <property type="entry name" value="DmpG_comm"/>
    <property type="match status" value="1"/>
</dbReference>
<sequence length="356" mass="38703">MEKRSPNMTSTLKGRRVTLHEMCLRDGMHPKRHQITLEQMTTIAQALDEAGMPLIEISHGDGLGGASVNYGFPRHSDEEYLRAVVPLMKQAKISALLLPGIGTVDHLKMAHEVGVHTIRVATHCTESDVGEQHIKLARNLDMDTVGFLMMAHMASPERLVKEAKQMESYGANCIYITDSAGYMLPEDVKARVGAVRDALKPETEVGFHGHHNLAMGVANSIAALEAGANRIDAACAGLGAGAGNTPMEVLVAVLNRMGVETGVDLWKIQDVAEDLVVPMMDFPIRIDRDALTLGYAGVYGSFLLFAKRAEQRYGVPAREILVELGRRGMVGGQEDMIEDTALTLAKQRGLIKDKIA</sequence>
<dbReference type="PANTHER" id="PTHR10277:SF9">
    <property type="entry name" value="2-ISOPROPYLMALATE SYNTHASE 1, CHLOROPLASTIC-RELATED"/>
    <property type="match status" value="1"/>
</dbReference>
<dbReference type="KEGG" id="htl:HPTL_0047"/>
<feature type="binding site" evidence="6">
    <location>
        <position position="26"/>
    </location>
    <ligand>
        <name>Mn(2+)</name>
        <dbReference type="ChEBI" id="CHEBI:29035"/>
    </ligand>
</feature>
<dbReference type="GO" id="GO:0003852">
    <property type="term" value="F:2-isopropylmalate synthase activity"/>
    <property type="evidence" value="ECO:0007669"/>
    <property type="project" value="TreeGrafter"/>
</dbReference>
<dbReference type="EMBL" id="AP018558">
    <property type="protein sequence ID" value="BBD76317.1"/>
    <property type="molecule type" value="Genomic_DNA"/>
</dbReference>
<keyword evidence="3 6" id="KW-0058">Aromatic hydrocarbons catabolism</keyword>
<dbReference type="SUPFAM" id="SSF51569">
    <property type="entry name" value="Aldolase"/>
    <property type="match status" value="1"/>
</dbReference>
<dbReference type="Pfam" id="PF00682">
    <property type="entry name" value="HMGL-like"/>
    <property type="match status" value="1"/>
</dbReference>
<dbReference type="PANTHER" id="PTHR10277">
    <property type="entry name" value="HOMOCITRATE SYNTHASE-RELATED"/>
    <property type="match status" value="1"/>
</dbReference>
<protein>
    <recommendedName>
        <fullName evidence="6 7">4-hydroxy-2-oxovalerate aldolase</fullName>
        <shortName evidence="6">HOA</shortName>
        <ecNumber evidence="6 7">4.1.3.39</ecNumber>
    </recommendedName>
    <alternativeName>
        <fullName evidence="6">4-hydroxy-2-keto-pentanoic acid aldolase</fullName>
    </alternativeName>
    <alternativeName>
        <fullName evidence="6">4-hydroxy-2-oxopentanoate aldolase</fullName>
    </alternativeName>
</protein>
<comment type="catalytic activity">
    <reaction evidence="6">
        <text>(S)-4-hydroxy-2-oxopentanoate = acetaldehyde + pyruvate</text>
        <dbReference type="Rhea" id="RHEA:22624"/>
        <dbReference type="ChEBI" id="CHEBI:15343"/>
        <dbReference type="ChEBI" id="CHEBI:15361"/>
        <dbReference type="ChEBI" id="CHEBI:73143"/>
        <dbReference type="EC" id="4.1.3.39"/>
    </reaction>
</comment>
<accession>A0A2Z6DV57</accession>
<feature type="binding site" evidence="6">
    <location>
        <begin position="25"/>
        <end position="26"/>
    </location>
    <ligand>
        <name>substrate</name>
    </ligand>
</feature>
<feature type="binding site" evidence="6">
    <location>
        <position position="299"/>
    </location>
    <ligand>
        <name>substrate</name>
    </ligand>
</feature>
<evidence type="ECO:0000256" key="3">
    <source>
        <dbReference type="ARBA" id="ARBA00022797"/>
    </source>
</evidence>
<dbReference type="InterPro" id="IPR035685">
    <property type="entry name" value="DRE_TIM_HOA"/>
</dbReference>
<keyword evidence="5 6" id="KW-0456">Lyase</keyword>
<keyword evidence="2 6" id="KW-0479">Metal-binding</keyword>
<dbReference type="InterPro" id="IPR017629">
    <property type="entry name" value="4OH_2_O-val_aldolase"/>
</dbReference>